<gene>
    <name evidence="1" type="ORF">QWT69_13810</name>
</gene>
<accession>A0ABZ0L2U7</accession>
<protein>
    <submittedName>
        <fullName evidence="1">Uncharacterized protein</fullName>
    </submittedName>
</protein>
<proteinExistence type="predicted"/>
<reference evidence="1 2" key="1">
    <citation type="submission" date="2023-06" db="EMBL/GenBank/DDBJ databases">
        <title>Sporosarcina sp. nov., isolated from Korean tranditional fermented seafood 'Jeotgal'.</title>
        <authorList>
            <person name="Yang A.I."/>
            <person name="Shin N.-R."/>
        </authorList>
    </citation>
    <scope>NUCLEOTIDE SEQUENCE [LARGE SCALE GENOMIC DNA]</scope>
    <source>
        <strain evidence="1 2">T2O-4</strain>
    </source>
</reference>
<dbReference type="EMBL" id="CP129118">
    <property type="protein sequence ID" value="WOV86934.1"/>
    <property type="molecule type" value="Genomic_DNA"/>
</dbReference>
<sequence length="68" mass="8186">MTGKSLADYQSEYEKIIFYDQPRKDILLVGLLTEMEKQFKISMRTKEWEMDHPKIIAMYRKIAITRTL</sequence>
<name>A0ABZ0L2U7_9BACL</name>
<evidence type="ECO:0000313" key="2">
    <source>
        <dbReference type="Proteomes" id="UP001303902"/>
    </source>
</evidence>
<keyword evidence="2" id="KW-1185">Reference proteome</keyword>
<dbReference type="RefSeq" id="WP_317966550.1">
    <property type="nucleotide sequence ID" value="NZ_CP129118.1"/>
</dbReference>
<organism evidence="1 2">
    <name type="scientific">Sporosarcina oncorhynchi</name>
    <dbReference type="NCBI Taxonomy" id="3056444"/>
    <lineage>
        <taxon>Bacteria</taxon>
        <taxon>Bacillati</taxon>
        <taxon>Bacillota</taxon>
        <taxon>Bacilli</taxon>
        <taxon>Bacillales</taxon>
        <taxon>Caryophanaceae</taxon>
        <taxon>Sporosarcina</taxon>
    </lineage>
</organism>
<dbReference type="Proteomes" id="UP001303902">
    <property type="component" value="Chromosome"/>
</dbReference>
<evidence type="ECO:0000313" key="1">
    <source>
        <dbReference type="EMBL" id="WOV86934.1"/>
    </source>
</evidence>